<reference evidence="2" key="1">
    <citation type="submission" date="2020-10" db="EMBL/GenBank/DDBJ databases">
        <authorList>
            <person name="Gilroy R."/>
        </authorList>
    </citation>
    <scope>NUCLEOTIDE SEQUENCE</scope>
    <source>
        <strain evidence="2">ChiBcec7-5410</strain>
    </source>
</reference>
<evidence type="ECO:0000256" key="1">
    <source>
        <dbReference type="SAM" id="MobiDB-lite"/>
    </source>
</evidence>
<dbReference type="EMBL" id="DVLW01000217">
    <property type="protein sequence ID" value="HIT95106.1"/>
    <property type="molecule type" value="Genomic_DNA"/>
</dbReference>
<gene>
    <name evidence="2" type="ORF">IAC43_07955</name>
</gene>
<dbReference type="Gene3D" id="2.40.50.140">
    <property type="entry name" value="Nucleic acid-binding proteins"/>
    <property type="match status" value="1"/>
</dbReference>
<comment type="caution">
    <text evidence="2">The sequence shown here is derived from an EMBL/GenBank/DDBJ whole genome shotgun (WGS) entry which is preliminary data.</text>
</comment>
<evidence type="ECO:0000313" key="3">
    <source>
        <dbReference type="Proteomes" id="UP000824160"/>
    </source>
</evidence>
<organism evidence="2 3">
    <name type="scientific">Candidatus Faecivivens stercoripullorum</name>
    <dbReference type="NCBI Taxonomy" id="2840805"/>
    <lineage>
        <taxon>Bacteria</taxon>
        <taxon>Bacillati</taxon>
        <taxon>Bacillota</taxon>
        <taxon>Clostridia</taxon>
        <taxon>Eubacteriales</taxon>
        <taxon>Oscillospiraceae</taxon>
        <taxon>Oscillospiraceae incertae sedis</taxon>
        <taxon>Candidatus Faecivivens</taxon>
    </lineage>
</organism>
<accession>A0A9D1H7V1</accession>
<feature type="compositionally biased region" description="Polar residues" evidence="1">
    <location>
        <begin position="568"/>
        <end position="584"/>
    </location>
</feature>
<dbReference type="InterPro" id="IPR012340">
    <property type="entry name" value="NA-bd_OB-fold"/>
</dbReference>
<sequence length="595" mass="66028">MAARADFVSDYQVGQQVTVVLGNGALCWSGQLVEIGERRIRLKMDDDTVRSVSYEGIIADYLSPQVVSAQGAQAPVQENLSPIEAAYREVCDAAYEWEFDPVSLREQVRLSPNIESKRLIAALADSLAEAEATDDFETMDQIVSAGLSLLEKAPESIVLRRLVGEAAMLAEDYETAEEMLYGIEMYAAAFYAAWMMEADDKMAEDGACHLLYERKKVDGVVEMYLRLAQKAGDLSVFGSFAENEGDANPQLTGVCLGYLMACAGKNPAILGNDLSLAENRAEMFRIFRRCFPDPVPSQLEQMESEDDGEEADSAPVTFNSEQISENPGWENQPPARTGITGTIFSFKPEQKIGFIRAEDTDWFFHVNHITDEPLVQMLEEDPLGQYIVLFDVGYNSRGSCAVNVRLKDPEHPREKPDPALEVEHHGIITRYYPFYSNGQITEGDTAYNFRLAFVTDPTLKNYCEIWQNIVQYQFEVVFRLRKLKDGKLVATDIRLEHPEDVPDGNQNAENNGHFQPAVAEPAEQPVGEPVEQPVSVAAVDEPVAEQPVGQADDGLVDEQSPVADDSEQPTVGQDEQQDETSQQVDEAVKEPAVVE</sequence>
<dbReference type="AlphaFoldDB" id="A0A9D1H7V1"/>
<feature type="region of interest" description="Disordered" evidence="1">
    <location>
        <begin position="522"/>
        <end position="595"/>
    </location>
</feature>
<protein>
    <submittedName>
        <fullName evidence="2">Cold shock domain-containing protein</fullName>
    </submittedName>
</protein>
<dbReference type="Proteomes" id="UP000824160">
    <property type="component" value="Unassembled WGS sequence"/>
</dbReference>
<reference evidence="2" key="2">
    <citation type="journal article" date="2021" name="PeerJ">
        <title>Extensive microbial diversity within the chicken gut microbiome revealed by metagenomics and culture.</title>
        <authorList>
            <person name="Gilroy R."/>
            <person name="Ravi A."/>
            <person name="Getino M."/>
            <person name="Pursley I."/>
            <person name="Horton D.L."/>
            <person name="Alikhan N.F."/>
            <person name="Baker D."/>
            <person name="Gharbi K."/>
            <person name="Hall N."/>
            <person name="Watson M."/>
            <person name="Adriaenssens E.M."/>
            <person name="Foster-Nyarko E."/>
            <person name="Jarju S."/>
            <person name="Secka A."/>
            <person name="Antonio M."/>
            <person name="Oren A."/>
            <person name="Chaudhuri R.R."/>
            <person name="La Ragione R."/>
            <person name="Hildebrand F."/>
            <person name="Pallen M.J."/>
        </authorList>
    </citation>
    <scope>NUCLEOTIDE SEQUENCE</scope>
    <source>
        <strain evidence="2">ChiBcec7-5410</strain>
    </source>
</reference>
<name>A0A9D1H7V1_9FIRM</name>
<proteinExistence type="predicted"/>
<evidence type="ECO:0000313" key="2">
    <source>
        <dbReference type="EMBL" id="HIT95106.1"/>
    </source>
</evidence>
<dbReference type="SUPFAM" id="SSF50249">
    <property type="entry name" value="Nucleic acid-binding proteins"/>
    <property type="match status" value="1"/>
</dbReference>